<name>A0A8R1E178_CAEJA</name>
<dbReference type="Proteomes" id="UP000005237">
    <property type="component" value="Unassembled WGS sequence"/>
</dbReference>
<sequence length="223" mass="24450">MTINPEEYQINPLEEPPLTPTNDGKVQFLGPDTVRYISPQRIEVPRQSIRQLAQAPSPPNYQTVVQSPPQMFTMPQMMPIPTPMAYPQMYQPQMTYIPHPMMTMTSPVVMQSPPVPVQQQTSPSGITLNINNSPQSVAGGVGGGAGGGALICPKCRKGIITRQQDKFRKKLLICLSMFCCPLTCGLPLLCICCNYVDACACCGKGYGHRGRKNQKKNVNAVKI</sequence>
<reference evidence="3" key="1">
    <citation type="submission" date="2010-08" db="EMBL/GenBank/DDBJ databases">
        <authorList>
            <consortium name="Caenorhabditis japonica Sequencing Consortium"/>
            <person name="Wilson R.K."/>
        </authorList>
    </citation>
    <scope>NUCLEOTIDE SEQUENCE [LARGE SCALE GENOMIC DNA]</scope>
    <source>
        <strain evidence="3">DF5081</strain>
    </source>
</reference>
<accession>A0A8R1E178</accession>
<dbReference type="EnsemblMetazoa" id="CJA16884.1">
    <property type="protein sequence ID" value="CJA16884.1"/>
    <property type="gene ID" value="WBGene00136087"/>
</dbReference>
<evidence type="ECO:0008006" key="4">
    <source>
        <dbReference type="Google" id="ProtNLM"/>
    </source>
</evidence>
<evidence type="ECO:0000256" key="1">
    <source>
        <dbReference type="SAM" id="MobiDB-lite"/>
    </source>
</evidence>
<dbReference type="AlphaFoldDB" id="A0A8R1E178"/>
<reference evidence="2" key="2">
    <citation type="submission" date="2022-06" db="UniProtKB">
        <authorList>
            <consortium name="EnsemblMetazoa"/>
        </authorList>
    </citation>
    <scope>IDENTIFICATION</scope>
    <source>
        <strain evidence="2">DF5081</strain>
    </source>
</reference>
<protein>
    <recommendedName>
        <fullName evidence="4">Brain protein I3</fullName>
    </recommendedName>
</protein>
<organism evidence="2 3">
    <name type="scientific">Caenorhabditis japonica</name>
    <dbReference type="NCBI Taxonomy" id="281687"/>
    <lineage>
        <taxon>Eukaryota</taxon>
        <taxon>Metazoa</taxon>
        <taxon>Ecdysozoa</taxon>
        <taxon>Nematoda</taxon>
        <taxon>Chromadorea</taxon>
        <taxon>Rhabditida</taxon>
        <taxon>Rhabditina</taxon>
        <taxon>Rhabditomorpha</taxon>
        <taxon>Rhabditoidea</taxon>
        <taxon>Rhabditidae</taxon>
        <taxon>Peloderinae</taxon>
        <taxon>Caenorhabditis</taxon>
    </lineage>
</organism>
<keyword evidence="3" id="KW-1185">Reference proteome</keyword>
<evidence type="ECO:0000313" key="2">
    <source>
        <dbReference type="EnsemblMetazoa" id="CJA16884.1"/>
    </source>
</evidence>
<evidence type="ECO:0000313" key="3">
    <source>
        <dbReference type="Proteomes" id="UP000005237"/>
    </source>
</evidence>
<proteinExistence type="predicted"/>
<feature type="region of interest" description="Disordered" evidence="1">
    <location>
        <begin position="1"/>
        <end position="22"/>
    </location>
</feature>